<evidence type="ECO:0000256" key="1">
    <source>
        <dbReference type="SAM" id="MobiDB-lite"/>
    </source>
</evidence>
<feature type="transmembrane region" description="Helical" evidence="2">
    <location>
        <begin position="87"/>
        <end position="106"/>
    </location>
</feature>
<keyword evidence="2" id="KW-1133">Transmembrane helix</keyword>
<dbReference type="GO" id="GO:0005886">
    <property type="term" value="C:plasma membrane"/>
    <property type="evidence" value="ECO:0007669"/>
    <property type="project" value="TreeGrafter"/>
</dbReference>
<evidence type="ECO:0000313" key="3">
    <source>
        <dbReference type="EMBL" id="KKM85669.1"/>
    </source>
</evidence>
<dbReference type="GO" id="GO:0015209">
    <property type="term" value="F:cytosine transmembrane transporter activity"/>
    <property type="evidence" value="ECO:0007669"/>
    <property type="project" value="InterPro"/>
</dbReference>
<dbReference type="PANTHER" id="PTHR30569">
    <property type="entry name" value="CYTOSINE TRANSPORTER CODB"/>
    <property type="match status" value="1"/>
</dbReference>
<dbReference type="AlphaFoldDB" id="A0A0F9KTM8"/>
<feature type="non-terminal residue" evidence="3">
    <location>
        <position position="1"/>
    </location>
</feature>
<feature type="transmembrane region" description="Helical" evidence="2">
    <location>
        <begin position="113"/>
        <end position="137"/>
    </location>
</feature>
<comment type="caution">
    <text evidence="3">The sequence shown here is derived from an EMBL/GenBank/DDBJ whole genome shotgun (WGS) entry which is preliminary data.</text>
</comment>
<gene>
    <name evidence="3" type="ORF">LCGC14_1286710</name>
</gene>
<dbReference type="EMBL" id="LAZR01007374">
    <property type="protein sequence ID" value="KKM85669.1"/>
    <property type="molecule type" value="Genomic_DNA"/>
</dbReference>
<feature type="compositionally biased region" description="Acidic residues" evidence="1">
    <location>
        <begin position="143"/>
        <end position="161"/>
    </location>
</feature>
<proteinExistence type="predicted"/>
<protein>
    <submittedName>
        <fullName evidence="3">Uncharacterized protein</fullName>
    </submittedName>
</protein>
<feature type="transmembrane region" description="Helical" evidence="2">
    <location>
        <begin position="181"/>
        <end position="208"/>
    </location>
</feature>
<dbReference type="PANTHER" id="PTHR30569:SF0">
    <property type="entry name" value="CYTOSINE PERMEASE"/>
    <property type="match status" value="1"/>
</dbReference>
<dbReference type="InterPro" id="IPR030191">
    <property type="entry name" value="CodB"/>
</dbReference>
<reference evidence="3" key="1">
    <citation type="journal article" date="2015" name="Nature">
        <title>Complex archaea that bridge the gap between prokaryotes and eukaryotes.</title>
        <authorList>
            <person name="Spang A."/>
            <person name="Saw J.H."/>
            <person name="Jorgensen S.L."/>
            <person name="Zaremba-Niedzwiedzka K."/>
            <person name="Martijn J."/>
            <person name="Lind A.E."/>
            <person name="van Eijk R."/>
            <person name="Schleper C."/>
            <person name="Guy L."/>
            <person name="Ettema T.J."/>
        </authorList>
    </citation>
    <scope>NUCLEOTIDE SEQUENCE</scope>
</reference>
<evidence type="ECO:0000256" key="2">
    <source>
        <dbReference type="SAM" id="Phobius"/>
    </source>
</evidence>
<feature type="transmembrane region" description="Helical" evidence="2">
    <location>
        <begin position="20"/>
        <end position="40"/>
    </location>
</feature>
<keyword evidence="2" id="KW-0472">Membrane</keyword>
<accession>A0A0F9KTM8</accession>
<keyword evidence="2" id="KW-0812">Transmembrane</keyword>
<dbReference type="PROSITE" id="PS51257">
    <property type="entry name" value="PROKAR_LIPOPROTEIN"/>
    <property type="match status" value="1"/>
</dbReference>
<sequence length="250" mass="27762">MAIYRSGLALQVATPNWPRWLVTLVAGCFTTLVACSPFVFTKLLDLVGIYGLMLMPVGAIVFAEHWILPRVGLTQYWVSRRGLPTNWPLMISWATTTLVGLAAWWFEFIHLFYLIIPVWVASVVLYVLLCFLFGAAAQLPELPPEETDPEETDPEETDPEETPPAKPVSPQARAKPARSAGVWWCYLSALVALLALAAGLVTAIWVAISAGEVYTERFECFKHAAVYLTAVYFVSAVAWIVLKDKLEEEG</sequence>
<feature type="transmembrane region" description="Helical" evidence="2">
    <location>
        <begin position="220"/>
        <end position="242"/>
    </location>
</feature>
<name>A0A0F9KTM8_9ZZZZ</name>
<feature type="transmembrane region" description="Helical" evidence="2">
    <location>
        <begin position="47"/>
        <end position="67"/>
    </location>
</feature>
<feature type="region of interest" description="Disordered" evidence="1">
    <location>
        <begin position="142"/>
        <end position="173"/>
    </location>
</feature>
<organism evidence="3">
    <name type="scientific">marine sediment metagenome</name>
    <dbReference type="NCBI Taxonomy" id="412755"/>
    <lineage>
        <taxon>unclassified sequences</taxon>
        <taxon>metagenomes</taxon>
        <taxon>ecological metagenomes</taxon>
    </lineage>
</organism>